<evidence type="ECO:0000256" key="1">
    <source>
        <dbReference type="SAM" id="MobiDB-lite"/>
    </source>
</evidence>
<sequence>MVPRDPRPDPTEQAAGSKVREGGAFTGAADQGDMTGGKATRVTHTLADSAFSYDAPTSA</sequence>
<dbReference type="KEGG" id="apre:CNX65_12435"/>
<organism evidence="2 3">
    <name type="scientific">Actinosynnema pretiosum</name>
    <dbReference type="NCBI Taxonomy" id="42197"/>
    <lineage>
        <taxon>Bacteria</taxon>
        <taxon>Bacillati</taxon>
        <taxon>Actinomycetota</taxon>
        <taxon>Actinomycetes</taxon>
        <taxon>Pseudonocardiales</taxon>
        <taxon>Pseudonocardiaceae</taxon>
        <taxon>Actinosynnema</taxon>
    </lineage>
</organism>
<proteinExistence type="predicted"/>
<evidence type="ECO:0000313" key="3">
    <source>
        <dbReference type="Proteomes" id="UP000218505"/>
    </source>
</evidence>
<keyword evidence="3" id="KW-1185">Reference proteome</keyword>
<dbReference type="Proteomes" id="UP000218505">
    <property type="component" value="Chromosome"/>
</dbReference>
<gene>
    <name evidence="2" type="ORF">CNX65_12435</name>
</gene>
<reference evidence="2" key="1">
    <citation type="submission" date="2017-09" db="EMBL/GenBank/DDBJ databases">
        <title>Complete Genome Sequence of ansamitocin-producing Bacterium Actinosynnema pretiosum X47.</title>
        <authorList>
            <person name="Cao G."/>
            <person name="Zong G."/>
            <person name="Zhong C."/>
            <person name="Fu J."/>
        </authorList>
    </citation>
    <scope>NUCLEOTIDE SEQUENCE [LARGE SCALE GENOMIC DNA]</scope>
    <source>
        <strain evidence="2">X47</strain>
    </source>
</reference>
<accession>A0A290Z4P3</accession>
<evidence type="ECO:0000313" key="2">
    <source>
        <dbReference type="EMBL" id="ATE54000.1"/>
    </source>
</evidence>
<dbReference type="RefSeq" id="WP_096492925.1">
    <property type="nucleotide sequence ID" value="NZ_CP023445.1"/>
</dbReference>
<feature type="compositionally biased region" description="Basic and acidic residues" evidence="1">
    <location>
        <begin position="1"/>
        <end position="10"/>
    </location>
</feature>
<dbReference type="EMBL" id="CP023445">
    <property type="protein sequence ID" value="ATE54000.1"/>
    <property type="molecule type" value="Genomic_DNA"/>
</dbReference>
<feature type="region of interest" description="Disordered" evidence="1">
    <location>
        <begin position="1"/>
        <end position="37"/>
    </location>
</feature>
<protein>
    <submittedName>
        <fullName evidence="2">Uncharacterized protein</fullName>
    </submittedName>
</protein>
<dbReference type="AlphaFoldDB" id="A0A290Z4P3"/>
<name>A0A290Z4P3_9PSEU</name>